<sequence length="132" mass="14736">MVRSSFKSWIEKKLRSSFVELSSRTDKKSNSGRNTFSWPSCDSLSSISSRVSTYEELSLIDSSFESSSLISGWYGSDASRCAMLRMFLEKVDFGATIVSIRETRTNRTMSSCGALASSEIILVEYKSAFLSM</sequence>
<evidence type="ECO:0000313" key="3">
    <source>
        <dbReference type="Proteomes" id="UP000788993"/>
    </source>
</evidence>
<feature type="compositionally biased region" description="Polar residues" evidence="1">
    <location>
        <begin position="31"/>
        <end position="47"/>
    </location>
</feature>
<reference evidence="2" key="2">
    <citation type="submission" date="2021-01" db="EMBL/GenBank/DDBJ databases">
        <authorList>
            <person name="Schikora-Tamarit M.A."/>
        </authorList>
    </citation>
    <scope>NUCLEOTIDE SEQUENCE</scope>
    <source>
        <strain evidence="2">NCAIM Y.01608</strain>
    </source>
</reference>
<protein>
    <submittedName>
        <fullName evidence="2">Uncharacterized protein</fullName>
    </submittedName>
</protein>
<feature type="region of interest" description="Disordered" evidence="1">
    <location>
        <begin position="22"/>
        <end position="47"/>
    </location>
</feature>
<organism evidence="2 3">
    <name type="scientific">Ogataea polymorpha</name>
    <dbReference type="NCBI Taxonomy" id="460523"/>
    <lineage>
        <taxon>Eukaryota</taxon>
        <taxon>Fungi</taxon>
        <taxon>Dikarya</taxon>
        <taxon>Ascomycota</taxon>
        <taxon>Saccharomycotina</taxon>
        <taxon>Pichiomycetes</taxon>
        <taxon>Pichiales</taxon>
        <taxon>Pichiaceae</taxon>
        <taxon>Ogataea</taxon>
    </lineage>
</organism>
<evidence type="ECO:0000313" key="2">
    <source>
        <dbReference type="EMBL" id="KAH3658714.1"/>
    </source>
</evidence>
<dbReference type="Proteomes" id="UP000788993">
    <property type="component" value="Unassembled WGS sequence"/>
</dbReference>
<gene>
    <name evidence="2" type="ORF">OGATHE_006438</name>
</gene>
<keyword evidence="3" id="KW-1185">Reference proteome</keyword>
<name>A0A9P8SXY9_9ASCO</name>
<dbReference type="EMBL" id="JAEUBD010001571">
    <property type="protein sequence ID" value="KAH3658714.1"/>
    <property type="molecule type" value="Genomic_DNA"/>
</dbReference>
<accession>A0A9P8SXY9</accession>
<dbReference type="AlphaFoldDB" id="A0A9P8SXY9"/>
<evidence type="ECO:0000256" key="1">
    <source>
        <dbReference type="SAM" id="MobiDB-lite"/>
    </source>
</evidence>
<proteinExistence type="predicted"/>
<comment type="caution">
    <text evidence="2">The sequence shown here is derived from an EMBL/GenBank/DDBJ whole genome shotgun (WGS) entry which is preliminary data.</text>
</comment>
<reference evidence="2" key="1">
    <citation type="journal article" date="2021" name="Open Biol.">
        <title>Shared evolutionary footprints suggest mitochondrial oxidative damage underlies multiple complex I losses in fungi.</title>
        <authorList>
            <person name="Schikora-Tamarit M.A."/>
            <person name="Marcet-Houben M."/>
            <person name="Nosek J."/>
            <person name="Gabaldon T."/>
        </authorList>
    </citation>
    <scope>NUCLEOTIDE SEQUENCE</scope>
    <source>
        <strain evidence="2">NCAIM Y.01608</strain>
    </source>
</reference>